<dbReference type="SUPFAM" id="SSF53474">
    <property type="entry name" value="alpha/beta-Hydrolases"/>
    <property type="match status" value="1"/>
</dbReference>
<accession>A0A0G1FK89</accession>
<dbReference type="STRING" id="1618446.UV61_C0002G0019"/>
<gene>
    <name evidence="1" type="ORF">UV61_C0002G0019</name>
</gene>
<dbReference type="Proteomes" id="UP000034050">
    <property type="component" value="Unassembled WGS sequence"/>
</dbReference>
<dbReference type="AlphaFoldDB" id="A0A0G1FK89"/>
<dbReference type="GO" id="GO:0052689">
    <property type="term" value="F:carboxylic ester hydrolase activity"/>
    <property type="evidence" value="ECO:0007669"/>
    <property type="project" value="TreeGrafter"/>
</dbReference>
<evidence type="ECO:0000313" key="1">
    <source>
        <dbReference type="EMBL" id="KKS87298.1"/>
    </source>
</evidence>
<sequence length="269" mass="30782">MHVWGNLQRVYNTSMKYDLRVPIQSGNLLEVVQDVPEKGMRFPTVLLVPGFGMDLHESGYFDQASDILVRNGFQTFRFSFSGTGKSQGNFVDMTLTKQADELREVLKSIKTDRFTNPRKIGILAQSFGSVAAIAAQPLAGIKSYVFTSAPADPYQSLEKWFKRQRGYNPEGISEIERTDKRITRVGREFWQNLKQHDLSKQMQHIKEPIKLIYGGKDIRIKPWEFQDLYVHASGRKNLVVVEKSNHAFTGKARPVVLALIAEWFNETLR</sequence>
<proteinExistence type="predicted"/>
<dbReference type="EMBL" id="LCFD01000002">
    <property type="protein sequence ID" value="KKS87298.1"/>
    <property type="molecule type" value="Genomic_DNA"/>
</dbReference>
<dbReference type="PANTHER" id="PTHR43265">
    <property type="entry name" value="ESTERASE ESTD"/>
    <property type="match status" value="1"/>
</dbReference>
<dbReference type="InterPro" id="IPR029058">
    <property type="entry name" value="AB_hydrolase_fold"/>
</dbReference>
<evidence type="ECO:0000313" key="2">
    <source>
        <dbReference type="Proteomes" id="UP000034050"/>
    </source>
</evidence>
<dbReference type="InterPro" id="IPR053145">
    <property type="entry name" value="AB_hydrolase_Est10"/>
</dbReference>
<dbReference type="Gene3D" id="3.40.50.1820">
    <property type="entry name" value="alpha/beta hydrolase"/>
    <property type="match status" value="1"/>
</dbReference>
<name>A0A0G1FK89_9BACT</name>
<organism evidence="1 2">
    <name type="scientific">Candidatus Gottesmanbacteria bacterium GW2011_GWB1_43_11</name>
    <dbReference type="NCBI Taxonomy" id="1618446"/>
    <lineage>
        <taxon>Bacteria</taxon>
        <taxon>Candidatus Gottesmaniibacteriota</taxon>
    </lineage>
</organism>
<comment type="caution">
    <text evidence="1">The sequence shown here is derived from an EMBL/GenBank/DDBJ whole genome shotgun (WGS) entry which is preliminary data.</text>
</comment>
<protein>
    <submittedName>
        <fullName evidence="1">Uncharacterized protein</fullName>
    </submittedName>
</protein>
<reference evidence="1 2" key="1">
    <citation type="journal article" date="2015" name="Nature">
        <title>rRNA introns, odd ribosomes, and small enigmatic genomes across a large radiation of phyla.</title>
        <authorList>
            <person name="Brown C.T."/>
            <person name="Hug L.A."/>
            <person name="Thomas B.C."/>
            <person name="Sharon I."/>
            <person name="Castelle C.J."/>
            <person name="Singh A."/>
            <person name="Wilkins M.J."/>
            <person name="Williams K.H."/>
            <person name="Banfield J.F."/>
        </authorList>
    </citation>
    <scope>NUCLEOTIDE SEQUENCE [LARGE SCALE GENOMIC DNA]</scope>
</reference>
<dbReference type="PANTHER" id="PTHR43265:SF1">
    <property type="entry name" value="ESTERASE ESTD"/>
    <property type="match status" value="1"/>
</dbReference>